<organism evidence="1 2">
    <name type="scientific">Rhodopirellula maiorica SM1</name>
    <dbReference type="NCBI Taxonomy" id="1265738"/>
    <lineage>
        <taxon>Bacteria</taxon>
        <taxon>Pseudomonadati</taxon>
        <taxon>Planctomycetota</taxon>
        <taxon>Planctomycetia</taxon>
        <taxon>Pirellulales</taxon>
        <taxon>Pirellulaceae</taxon>
        <taxon>Novipirellula</taxon>
    </lineage>
</organism>
<dbReference type="AlphaFoldDB" id="M5S3H5"/>
<protein>
    <submittedName>
        <fullName evidence="1">Uncharacterized protein</fullName>
    </submittedName>
</protein>
<keyword evidence="2" id="KW-1185">Reference proteome</keyword>
<accession>M5S3H5</accession>
<evidence type="ECO:0000313" key="1">
    <source>
        <dbReference type="EMBL" id="EMI22182.1"/>
    </source>
</evidence>
<name>M5S3H5_9BACT</name>
<feature type="non-terminal residue" evidence="1">
    <location>
        <position position="364"/>
    </location>
</feature>
<sequence>MAGELKARTIITAQMQPTPQLEKLAEIGFRVGGQNHGTKNADGELSKAYDSEGRLATTSLFAESADGGRFGFISSRQELAFPGADLYRTIELPDDLRFVCRPTTMERDAESPFEVIQQNPQDFLVGLQWENGDGISLSGGEVIFKHTETGQQHLIGLRSDSQFVNLMVAPAKELIAGTYSVIAHLTLRSGLPISTTLEKHFRVIGEEERIRVDVTDSSFSVDRMDFGLLGDSKMEHEVTLTLASDTSFDLPLILRVTDLTDAEGTPIGDDWVTPVNDLDVILPAGDTLDVTFRCRLPDHVPDSIADGLVEGVLEFLNADTRQPVTIVPAIENAATSETLQKVRFTLKRPQLVVSAPRAWRELVS</sequence>
<dbReference type="EMBL" id="ANOG01000139">
    <property type="protein sequence ID" value="EMI22182.1"/>
    <property type="molecule type" value="Genomic_DNA"/>
</dbReference>
<comment type="caution">
    <text evidence="1">The sequence shown here is derived from an EMBL/GenBank/DDBJ whole genome shotgun (WGS) entry which is preliminary data.</text>
</comment>
<dbReference type="Proteomes" id="UP000011991">
    <property type="component" value="Unassembled WGS sequence"/>
</dbReference>
<reference evidence="1 2" key="1">
    <citation type="journal article" date="2013" name="Mar. Genomics">
        <title>Expression of sulfatases in Rhodopirellula baltica and the diversity of sulfatases in the genus Rhodopirellula.</title>
        <authorList>
            <person name="Wegner C.E."/>
            <person name="Richter-Heitmann T."/>
            <person name="Klindworth A."/>
            <person name="Klockow C."/>
            <person name="Richter M."/>
            <person name="Achstetter T."/>
            <person name="Glockner F.O."/>
            <person name="Harder J."/>
        </authorList>
    </citation>
    <scope>NUCLEOTIDE SEQUENCE [LARGE SCALE GENOMIC DNA]</scope>
    <source>
        <strain evidence="1 2">SM1</strain>
    </source>
</reference>
<gene>
    <name evidence="1" type="ORF">RMSM_00899</name>
</gene>
<evidence type="ECO:0000313" key="2">
    <source>
        <dbReference type="Proteomes" id="UP000011991"/>
    </source>
</evidence>
<proteinExistence type="predicted"/>